<dbReference type="GO" id="GO:0009611">
    <property type="term" value="P:response to wounding"/>
    <property type="evidence" value="ECO:0007669"/>
    <property type="project" value="UniProtKB-UniRule"/>
</dbReference>
<dbReference type="SMART" id="SM00979">
    <property type="entry name" value="TIFY"/>
    <property type="match status" value="1"/>
</dbReference>
<evidence type="ECO:0000313" key="5">
    <source>
        <dbReference type="Proteomes" id="UP000594638"/>
    </source>
</evidence>
<dbReference type="InterPro" id="IPR010399">
    <property type="entry name" value="Tify_dom"/>
</dbReference>
<dbReference type="InterPro" id="IPR018467">
    <property type="entry name" value="CCT_CS"/>
</dbReference>
<comment type="similarity">
    <text evidence="1 2">Belongs to the TIFY/JAZ family.</text>
</comment>
<organism evidence="4 5">
    <name type="scientific">Olea europaea subsp. europaea</name>
    <dbReference type="NCBI Taxonomy" id="158383"/>
    <lineage>
        <taxon>Eukaryota</taxon>
        <taxon>Viridiplantae</taxon>
        <taxon>Streptophyta</taxon>
        <taxon>Embryophyta</taxon>
        <taxon>Tracheophyta</taxon>
        <taxon>Spermatophyta</taxon>
        <taxon>Magnoliopsida</taxon>
        <taxon>eudicotyledons</taxon>
        <taxon>Gunneridae</taxon>
        <taxon>Pentapetalae</taxon>
        <taxon>asterids</taxon>
        <taxon>lamiids</taxon>
        <taxon>Lamiales</taxon>
        <taxon>Oleaceae</taxon>
        <taxon>Oleeae</taxon>
        <taxon>Olea</taxon>
    </lineage>
</organism>
<dbReference type="EMBL" id="CACTIH010007465">
    <property type="protein sequence ID" value="CAA3014056.1"/>
    <property type="molecule type" value="Genomic_DNA"/>
</dbReference>
<evidence type="ECO:0000313" key="4">
    <source>
        <dbReference type="EMBL" id="CAA3014056.1"/>
    </source>
</evidence>
<comment type="domain">
    <text evidence="2">The jas domain is required for interaction with COI1.</text>
</comment>
<evidence type="ECO:0000256" key="1">
    <source>
        <dbReference type="ARBA" id="ARBA00008614"/>
    </source>
</evidence>
<gene>
    <name evidence="4" type="ORF">OLEA9_A023079</name>
</gene>
<dbReference type="Gramene" id="OE9A023079T2">
    <property type="protein sequence ID" value="OE9A023079C2"/>
    <property type="gene ID" value="OE9A023079"/>
</dbReference>
<accession>A0A8S0U8Y7</accession>
<name>A0A8S0U8Y7_OLEEU</name>
<dbReference type="GO" id="GO:2000022">
    <property type="term" value="P:regulation of jasmonic acid mediated signaling pathway"/>
    <property type="evidence" value="ECO:0007669"/>
    <property type="project" value="UniProtKB-UniRule"/>
</dbReference>
<dbReference type="OrthoDB" id="1937734at2759"/>
<comment type="function">
    <text evidence="2">Repressor of jasmonate responses.</text>
</comment>
<keyword evidence="2" id="KW-0539">Nucleus</keyword>
<dbReference type="AlphaFoldDB" id="A0A8S0U8Y7"/>
<dbReference type="InterPro" id="IPR040390">
    <property type="entry name" value="TIFY/JAZ"/>
</dbReference>
<dbReference type="GO" id="GO:0005634">
    <property type="term" value="C:nucleus"/>
    <property type="evidence" value="ECO:0007669"/>
    <property type="project" value="UniProtKB-SubCell"/>
</dbReference>
<comment type="subcellular location">
    <subcellularLocation>
        <location evidence="2">Nucleus</location>
    </subcellularLocation>
</comment>
<dbReference type="Pfam" id="PF09425">
    <property type="entry name" value="Jas_motif"/>
    <property type="match status" value="1"/>
</dbReference>
<keyword evidence="5" id="KW-1185">Reference proteome</keyword>
<dbReference type="Pfam" id="PF06200">
    <property type="entry name" value="tify"/>
    <property type="match status" value="1"/>
</dbReference>
<evidence type="ECO:0000256" key="2">
    <source>
        <dbReference type="RuleBase" id="RU369065"/>
    </source>
</evidence>
<dbReference type="PANTHER" id="PTHR33077">
    <property type="entry name" value="PROTEIN TIFY 4A-RELATED-RELATED"/>
    <property type="match status" value="1"/>
</dbReference>
<proteinExistence type="inferred from homology"/>
<reference evidence="4 5" key="1">
    <citation type="submission" date="2019-12" db="EMBL/GenBank/DDBJ databases">
        <authorList>
            <person name="Alioto T."/>
            <person name="Alioto T."/>
            <person name="Gomez Garrido J."/>
        </authorList>
    </citation>
    <scope>NUCLEOTIDE SEQUENCE [LARGE SCALE GENOMIC DNA]</scope>
</reference>
<dbReference type="GO" id="GO:0031347">
    <property type="term" value="P:regulation of defense response"/>
    <property type="evidence" value="ECO:0007669"/>
    <property type="project" value="UniProtKB-UniRule"/>
</dbReference>
<protein>
    <recommendedName>
        <fullName evidence="2">Protein TIFY</fullName>
    </recommendedName>
    <alternativeName>
        <fullName evidence="2">Jasmonate ZIM domain-containing protein</fullName>
    </alternativeName>
</protein>
<comment type="caution">
    <text evidence="4">The sequence shown here is derived from an EMBL/GenBank/DDBJ whole genome shotgun (WGS) entry which is preliminary data.</text>
</comment>
<dbReference type="Proteomes" id="UP000594638">
    <property type="component" value="Unassembled WGS sequence"/>
</dbReference>
<sequence>MGSSELGASGMFSGHYLGGIEGFGSDSLGLTSQDFEFNGALSGTMNLLSTMDKLGSPSQILPDLPQYIGGYGSTFGKEEAQNKAVIRSEPETAQMVIFYAGRVHVFNDFPVDKANEIMMIATGQNQSTTAVPPPYMVPSPAESTTNNISVAVPGFDCLQYPPQPPLGSNLPIARKNSLARFLEKRKNRRIAAKTPYQSSNQTASKPVRGEAWLGLAPQFPF</sequence>
<evidence type="ECO:0000259" key="3">
    <source>
        <dbReference type="PROSITE" id="PS51320"/>
    </source>
</evidence>
<feature type="domain" description="Tify" evidence="3">
    <location>
        <begin position="88"/>
        <end position="123"/>
    </location>
</feature>
<keyword evidence="2" id="KW-1184">Jasmonic acid signaling pathway</keyword>
<dbReference type="PANTHER" id="PTHR33077:SF140">
    <property type="entry name" value="PROTEIN TIFY 10B"/>
    <property type="match status" value="1"/>
</dbReference>
<dbReference type="PROSITE" id="PS51320">
    <property type="entry name" value="TIFY"/>
    <property type="match status" value="1"/>
</dbReference>